<evidence type="ECO:0000256" key="3">
    <source>
        <dbReference type="ARBA" id="ARBA00022801"/>
    </source>
</evidence>
<keyword evidence="4" id="KW-0862">Zinc</keyword>
<evidence type="ECO:0000256" key="2">
    <source>
        <dbReference type="ARBA" id="ARBA00022723"/>
    </source>
</evidence>
<dbReference type="InterPro" id="IPR024087">
    <property type="entry name" value="Creatininase-like_sf"/>
</dbReference>
<dbReference type="PANTHER" id="PTHR35005">
    <property type="entry name" value="3-DEHYDRO-SCYLLO-INOSOSE HYDROLASE"/>
    <property type="match status" value="1"/>
</dbReference>
<proteinExistence type="inferred from homology"/>
<keyword evidence="2" id="KW-0479">Metal-binding</keyword>
<dbReference type="InterPro" id="IPR003785">
    <property type="entry name" value="Creatininase/forma_Hydrolase"/>
</dbReference>
<dbReference type="PANTHER" id="PTHR35005:SF1">
    <property type="entry name" value="2-AMINO-5-FORMYLAMINO-6-RIBOSYLAMINOPYRIMIDIN-4(3H)-ONE 5'-MONOPHOSPHATE DEFORMYLASE"/>
    <property type="match status" value="1"/>
</dbReference>
<dbReference type="GO" id="GO:0046872">
    <property type="term" value="F:metal ion binding"/>
    <property type="evidence" value="ECO:0007669"/>
    <property type="project" value="UniProtKB-KW"/>
</dbReference>
<evidence type="ECO:0000256" key="1">
    <source>
        <dbReference type="ARBA" id="ARBA00001947"/>
    </source>
</evidence>
<keyword evidence="7" id="KW-1185">Reference proteome</keyword>
<sequence>MSGACSSTAAFKITSRFIRFLPHSFLYYTASCARKEAAIVNRVEKNSRIAYTNQEIRRDLLMFSIETSWLDVQAYFKTNDSVMIITGSLECHGVHNPLGADTFVPEALAQRIEKQTEILVLPALPYGSCDYLRGFPGTVSLSTETLRRVLQEIVDSMRAHGARRFLFLNGHGGNLPALEQVALKLNSQGDLGIIANWWQMAKEIDPAWGGGHGGGEETAAMLAICPQAVHFERCRESTLKPLSENITTTGFKTVQFKGVTLTMPQPIAAICDNGWTGPDHPATASASWGEAMLEAISQLLIQLIDELKHIPLGEAHEVR</sequence>
<comment type="cofactor">
    <cofactor evidence="1">
        <name>Zn(2+)</name>
        <dbReference type="ChEBI" id="CHEBI:29105"/>
    </cofactor>
</comment>
<evidence type="ECO:0000256" key="4">
    <source>
        <dbReference type="ARBA" id="ARBA00022833"/>
    </source>
</evidence>
<dbReference type="Gene3D" id="3.40.50.10310">
    <property type="entry name" value="Creatininase"/>
    <property type="match status" value="1"/>
</dbReference>
<reference evidence="6 7" key="1">
    <citation type="submission" date="2018-08" db="EMBL/GenBank/DDBJ databases">
        <title>A genome reference for cultivated species of the human gut microbiota.</title>
        <authorList>
            <person name="Zou Y."/>
            <person name="Xue W."/>
            <person name="Luo G."/>
        </authorList>
    </citation>
    <scope>NUCLEOTIDE SEQUENCE [LARGE SCALE GENOMIC DNA]</scope>
    <source>
        <strain evidence="6 7">AF24-29</strain>
    </source>
</reference>
<evidence type="ECO:0000313" key="6">
    <source>
        <dbReference type="EMBL" id="RGR68253.1"/>
    </source>
</evidence>
<protein>
    <submittedName>
        <fullName evidence="6">Creatininase family protein</fullName>
    </submittedName>
</protein>
<dbReference type="Proteomes" id="UP000284178">
    <property type="component" value="Unassembled WGS sequence"/>
</dbReference>
<dbReference type="EMBL" id="QRUP01000028">
    <property type="protein sequence ID" value="RGR68253.1"/>
    <property type="molecule type" value="Genomic_DNA"/>
</dbReference>
<dbReference type="Pfam" id="PF02633">
    <property type="entry name" value="Creatininase"/>
    <property type="match status" value="1"/>
</dbReference>
<dbReference type="GO" id="GO:0016811">
    <property type="term" value="F:hydrolase activity, acting on carbon-nitrogen (but not peptide) bonds, in linear amides"/>
    <property type="evidence" value="ECO:0007669"/>
    <property type="project" value="TreeGrafter"/>
</dbReference>
<name>A0A412FJC9_9FIRM</name>
<gene>
    <name evidence="6" type="ORF">DWY25_16140</name>
</gene>
<comment type="similarity">
    <text evidence="5">Belongs to the creatininase superfamily.</text>
</comment>
<evidence type="ECO:0000313" key="7">
    <source>
        <dbReference type="Proteomes" id="UP000284178"/>
    </source>
</evidence>
<keyword evidence="3" id="KW-0378">Hydrolase</keyword>
<dbReference type="AlphaFoldDB" id="A0A412FJC9"/>
<comment type="caution">
    <text evidence="6">The sequence shown here is derived from an EMBL/GenBank/DDBJ whole genome shotgun (WGS) entry which is preliminary data.</text>
</comment>
<accession>A0A412FJC9</accession>
<evidence type="ECO:0000256" key="5">
    <source>
        <dbReference type="ARBA" id="ARBA00024029"/>
    </source>
</evidence>
<dbReference type="SUPFAM" id="SSF102215">
    <property type="entry name" value="Creatininase"/>
    <property type="match status" value="1"/>
</dbReference>
<dbReference type="GO" id="GO:0009231">
    <property type="term" value="P:riboflavin biosynthetic process"/>
    <property type="evidence" value="ECO:0007669"/>
    <property type="project" value="TreeGrafter"/>
</dbReference>
<organism evidence="6 7">
    <name type="scientific">Holdemania filiformis</name>
    <dbReference type="NCBI Taxonomy" id="61171"/>
    <lineage>
        <taxon>Bacteria</taxon>
        <taxon>Bacillati</taxon>
        <taxon>Bacillota</taxon>
        <taxon>Erysipelotrichia</taxon>
        <taxon>Erysipelotrichales</taxon>
        <taxon>Erysipelotrichaceae</taxon>
        <taxon>Holdemania</taxon>
    </lineage>
</organism>